<dbReference type="InterPro" id="IPR036065">
    <property type="entry name" value="BolA-like_sf"/>
</dbReference>
<proteinExistence type="inferred from homology"/>
<comment type="similarity">
    <text evidence="1 2">Belongs to the BolA/IbaG family.</text>
</comment>
<accession>A0A120HPW5</accession>
<dbReference type="InterPro" id="IPR002634">
    <property type="entry name" value="BolA"/>
</dbReference>
<dbReference type="Pfam" id="PF01722">
    <property type="entry name" value="BolA"/>
    <property type="match status" value="1"/>
</dbReference>
<dbReference type="PANTHER" id="PTHR46229">
    <property type="entry name" value="BOLA TRANSCRIPTION REGULATOR"/>
    <property type="match status" value="1"/>
</dbReference>
<protein>
    <submittedName>
        <fullName evidence="3">Transcriptional regulator BolA</fullName>
    </submittedName>
</protein>
<dbReference type="SUPFAM" id="SSF82657">
    <property type="entry name" value="BolA-like"/>
    <property type="match status" value="1"/>
</dbReference>
<dbReference type="RefSeq" id="WP_066283591.1">
    <property type="nucleotide sequence ID" value="NZ_CP013920.1"/>
</dbReference>
<dbReference type="PANTHER" id="PTHR46229:SF4">
    <property type="entry name" value="ACID STRESS PROTEIN IBAG"/>
    <property type="match status" value="1"/>
</dbReference>
<keyword evidence="4" id="KW-1185">Reference proteome</keyword>
<dbReference type="KEGG" id="asy:AUT07_00436"/>
<dbReference type="AlphaFoldDB" id="A0A120HPW5"/>
<sequence>MDKNEIKQILIKQLKLNKVFVNGNGNNFQIIAIDDMFIGKSRIEKQQIIYRPLMEYIIDNRIHALSIKTYTSLEWIKDHKLNVL</sequence>
<dbReference type="STRING" id="634113.AUT07_00436"/>
<dbReference type="OrthoDB" id="9812890at2"/>
<name>A0A120HPW5_9GAMM</name>
<evidence type="ECO:0000313" key="3">
    <source>
        <dbReference type="EMBL" id="AMA65008.1"/>
    </source>
</evidence>
<dbReference type="PATRIC" id="fig|634113.3.peg.420"/>
<dbReference type="Proteomes" id="UP000069926">
    <property type="component" value="Chromosome"/>
</dbReference>
<dbReference type="InterPro" id="IPR050961">
    <property type="entry name" value="BolA/IbaG_stress_morph_reg"/>
</dbReference>
<gene>
    <name evidence="3" type="primary">bolA_2</name>
    <name evidence="3" type="ORF">AUT07_00436</name>
</gene>
<reference evidence="3 4" key="1">
    <citation type="submission" date="2016-01" db="EMBL/GenBank/DDBJ databases">
        <title>Genome sequence of Ca. Arsenophonus lipopteni, the exclusive symbiont of a blood sucking fly Lipoptena cervi (Diptera: Hippoboscidae).</title>
        <authorList>
            <person name="Novakova E."/>
            <person name="Hypsa V."/>
            <person name="Nguyen P."/>
            <person name="Husnik F."/>
            <person name="Darby A.C."/>
        </authorList>
    </citation>
    <scope>NUCLEOTIDE SEQUENCE [LARGE SCALE GENOMIC DNA]</scope>
    <source>
        <strain evidence="3 4">CB</strain>
    </source>
</reference>
<evidence type="ECO:0000256" key="1">
    <source>
        <dbReference type="ARBA" id="ARBA00005578"/>
    </source>
</evidence>
<dbReference type="EMBL" id="CP013920">
    <property type="protein sequence ID" value="AMA65008.1"/>
    <property type="molecule type" value="Genomic_DNA"/>
</dbReference>
<evidence type="ECO:0000256" key="2">
    <source>
        <dbReference type="RuleBase" id="RU003860"/>
    </source>
</evidence>
<dbReference type="PIRSF" id="PIRSF003113">
    <property type="entry name" value="BolA"/>
    <property type="match status" value="1"/>
</dbReference>
<evidence type="ECO:0000313" key="4">
    <source>
        <dbReference type="Proteomes" id="UP000069926"/>
    </source>
</evidence>
<dbReference type="Gene3D" id="3.30.300.90">
    <property type="entry name" value="BolA-like"/>
    <property type="match status" value="1"/>
</dbReference>
<organism evidence="3 4">
    <name type="scientific">Candidatus Arsenophonus lipoptenae</name>
    <dbReference type="NCBI Taxonomy" id="634113"/>
    <lineage>
        <taxon>Bacteria</taxon>
        <taxon>Pseudomonadati</taxon>
        <taxon>Pseudomonadota</taxon>
        <taxon>Gammaproteobacteria</taxon>
        <taxon>Enterobacterales</taxon>
        <taxon>Morganellaceae</taxon>
        <taxon>Arsenophonus</taxon>
    </lineage>
</organism>